<comment type="caution">
    <text evidence="1">The sequence shown here is derived from an EMBL/GenBank/DDBJ whole genome shotgun (WGS) entry which is preliminary data.</text>
</comment>
<reference evidence="1" key="1">
    <citation type="journal article" date="2014" name="Front. Microbiol.">
        <title>High frequency of phylogenetically diverse reductive dehalogenase-homologous genes in deep subseafloor sedimentary metagenomes.</title>
        <authorList>
            <person name="Kawai M."/>
            <person name="Futagami T."/>
            <person name="Toyoda A."/>
            <person name="Takaki Y."/>
            <person name="Nishi S."/>
            <person name="Hori S."/>
            <person name="Arai W."/>
            <person name="Tsubouchi T."/>
            <person name="Morono Y."/>
            <person name="Uchiyama I."/>
            <person name="Ito T."/>
            <person name="Fujiyama A."/>
            <person name="Inagaki F."/>
            <person name="Takami H."/>
        </authorList>
    </citation>
    <scope>NUCLEOTIDE SEQUENCE</scope>
    <source>
        <strain evidence="1">Expedition CK06-06</strain>
    </source>
</reference>
<proteinExistence type="predicted"/>
<dbReference type="AlphaFoldDB" id="X0T6R7"/>
<name>X0T6R7_9ZZZZ</name>
<accession>X0T6R7</accession>
<evidence type="ECO:0008006" key="2">
    <source>
        <dbReference type="Google" id="ProtNLM"/>
    </source>
</evidence>
<gene>
    <name evidence="1" type="ORF">S01H1_15247</name>
</gene>
<dbReference type="EMBL" id="BARS01007955">
    <property type="protein sequence ID" value="GAF71785.1"/>
    <property type="molecule type" value="Genomic_DNA"/>
</dbReference>
<sequence length="223" mass="25263">MAKISSTINNPLFNLDKGIVFDAQKLEIPYSHKGRVPDKRELKKALRCKTAAEAIGQLYSGCAIFGITKGQFSLVELISAISDQTGPVTAFISTWTASGNDMQDFFGYLESGKIKSVRFLVDFTFQRRHPGAAARMRELFGIESVRVTKNHAKFCLFRNDIWNIVLTSSMNMNFNPRLEHFDIQDDVGMADYLQTLMDEIFVRLKPKNMFLGIMDNTRRFGGI</sequence>
<protein>
    <recommendedName>
        <fullName evidence="2">Phospholipase D-like domain-containing protein</fullName>
    </recommendedName>
</protein>
<organism evidence="1">
    <name type="scientific">marine sediment metagenome</name>
    <dbReference type="NCBI Taxonomy" id="412755"/>
    <lineage>
        <taxon>unclassified sequences</taxon>
        <taxon>metagenomes</taxon>
        <taxon>ecological metagenomes</taxon>
    </lineage>
</organism>
<evidence type="ECO:0000313" key="1">
    <source>
        <dbReference type="EMBL" id="GAF71785.1"/>
    </source>
</evidence>